<dbReference type="Proteomes" id="UP001390339">
    <property type="component" value="Unassembled WGS sequence"/>
</dbReference>
<dbReference type="PANTHER" id="PTHR10286">
    <property type="entry name" value="INORGANIC PYROPHOSPHATASE"/>
    <property type="match status" value="1"/>
</dbReference>
<proteinExistence type="inferred from homology"/>
<dbReference type="PROSITE" id="PS00387">
    <property type="entry name" value="PPASE"/>
    <property type="match status" value="1"/>
</dbReference>
<protein>
    <recommendedName>
        <fullName evidence="3">inorganic diphosphatase</fullName>
        <ecNumber evidence="3">3.6.1.1</ecNumber>
    </recommendedName>
</protein>
<evidence type="ECO:0000313" key="9">
    <source>
        <dbReference type="Proteomes" id="UP001390339"/>
    </source>
</evidence>
<feature type="signal peptide" evidence="7">
    <location>
        <begin position="1"/>
        <end position="28"/>
    </location>
</feature>
<evidence type="ECO:0000256" key="7">
    <source>
        <dbReference type="SAM" id="SignalP"/>
    </source>
</evidence>
<organism evidence="8 9">
    <name type="scientific">Apiospora arundinis</name>
    <dbReference type="NCBI Taxonomy" id="335852"/>
    <lineage>
        <taxon>Eukaryota</taxon>
        <taxon>Fungi</taxon>
        <taxon>Dikarya</taxon>
        <taxon>Ascomycota</taxon>
        <taxon>Pezizomycotina</taxon>
        <taxon>Sordariomycetes</taxon>
        <taxon>Xylariomycetidae</taxon>
        <taxon>Amphisphaeriales</taxon>
        <taxon>Apiosporaceae</taxon>
        <taxon>Apiospora</taxon>
    </lineage>
</organism>
<dbReference type="SUPFAM" id="SSF50324">
    <property type="entry name" value="Inorganic pyrophosphatase"/>
    <property type="match status" value="1"/>
</dbReference>
<keyword evidence="5" id="KW-0378">Hydrolase</keyword>
<dbReference type="InterPro" id="IPR008162">
    <property type="entry name" value="Pyrophosphatase"/>
</dbReference>
<feature type="chain" id="PRO_5047049110" description="inorganic diphosphatase" evidence="7">
    <location>
        <begin position="29"/>
        <end position="341"/>
    </location>
</feature>
<keyword evidence="4" id="KW-0479">Metal-binding</keyword>
<dbReference type="InterPro" id="IPR036649">
    <property type="entry name" value="Pyrophosphatase_sf"/>
</dbReference>
<dbReference type="Pfam" id="PF00719">
    <property type="entry name" value="Pyrophosphatase"/>
    <property type="match status" value="1"/>
</dbReference>
<comment type="similarity">
    <text evidence="2">Belongs to the PPase family.</text>
</comment>
<name>A0ABR2JGD1_9PEZI</name>
<accession>A0ABR2JGD1</accession>
<evidence type="ECO:0000256" key="6">
    <source>
        <dbReference type="ARBA" id="ARBA00022842"/>
    </source>
</evidence>
<evidence type="ECO:0000256" key="1">
    <source>
        <dbReference type="ARBA" id="ARBA00001946"/>
    </source>
</evidence>
<dbReference type="EC" id="3.6.1.1" evidence="3"/>
<keyword evidence="6" id="KW-0460">Magnesium</keyword>
<evidence type="ECO:0000313" key="8">
    <source>
        <dbReference type="EMBL" id="KAK8876809.1"/>
    </source>
</evidence>
<sequence length="341" mass="38185">MLVNAALIAVCLRGTAVLAAALEQPSDAEDVVPAASGFRYDDLTLREVGARNTREWRLWLEKKGEPISFWHDVPLWPDEANKQIVNFVVEIPRWTDAKLEIRRDEPLNPIFHDTKKKKPRFVESVWPHKSYPFVYGSIPQTWENPNVNHNFTGFPGDNDPIDLFDIGEDMGFVGQVKQVKVLGGLAVADGDETDWKMIGIDMRDPLASVVNSHEDLEKYRPGLTAAFKDWLTYYKVPRGDAVIPIASGGSYQNVSHVVSVIEQGHTWWAELKQGKAVDSNEINYNQTSDPAVGRSYVESSAATARFGLPAQSAVEASAAKPVEYDRWYYLDGDRKLIEVPG</sequence>
<comment type="caution">
    <text evidence="8">The sequence shown here is derived from an EMBL/GenBank/DDBJ whole genome shotgun (WGS) entry which is preliminary data.</text>
</comment>
<evidence type="ECO:0000256" key="4">
    <source>
        <dbReference type="ARBA" id="ARBA00022723"/>
    </source>
</evidence>
<keyword evidence="9" id="KW-1185">Reference proteome</keyword>
<dbReference type="EMBL" id="JAPCWZ010000002">
    <property type="protein sequence ID" value="KAK8876809.1"/>
    <property type="molecule type" value="Genomic_DNA"/>
</dbReference>
<gene>
    <name evidence="8" type="ORF">PGQ11_001755</name>
</gene>
<keyword evidence="7" id="KW-0732">Signal</keyword>
<reference evidence="8 9" key="1">
    <citation type="journal article" date="2024" name="IMA Fungus">
        <title>Apiospora arundinis, a panoply of carbohydrate-active enzymes and secondary metabolites.</title>
        <authorList>
            <person name="Sorensen T."/>
            <person name="Petersen C."/>
            <person name="Muurmann A.T."/>
            <person name="Christiansen J.V."/>
            <person name="Brundto M.L."/>
            <person name="Overgaard C.K."/>
            <person name="Boysen A.T."/>
            <person name="Wollenberg R.D."/>
            <person name="Larsen T.O."/>
            <person name="Sorensen J.L."/>
            <person name="Nielsen K.L."/>
            <person name="Sondergaard T.E."/>
        </authorList>
    </citation>
    <scope>NUCLEOTIDE SEQUENCE [LARGE SCALE GENOMIC DNA]</scope>
    <source>
        <strain evidence="8 9">AAU 773</strain>
    </source>
</reference>
<evidence type="ECO:0000256" key="2">
    <source>
        <dbReference type="ARBA" id="ARBA00006220"/>
    </source>
</evidence>
<evidence type="ECO:0000256" key="3">
    <source>
        <dbReference type="ARBA" id="ARBA00012146"/>
    </source>
</evidence>
<evidence type="ECO:0000256" key="5">
    <source>
        <dbReference type="ARBA" id="ARBA00022801"/>
    </source>
</evidence>
<comment type="cofactor">
    <cofactor evidence="1">
        <name>Mg(2+)</name>
        <dbReference type="ChEBI" id="CHEBI:18420"/>
    </cofactor>
</comment>
<dbReference type="Gene3D" id="3.90.80.10">
    <property type="entry name" value="Inorganic pyrophosphatase"/>
    <property type="match status" value="1"/>
</dbReference>